<dbReference type="RefSeq" id="XP_016936329.4">
    <property type="nucleotide sequence ID" value="XM_017080840.4"/>
</dbReference>
<dbReference type="SMART" id="SM00494">
    <property type="entry name" value="ChtBD2"/>
    <property type="match status" value="33"/>
</dbReference>
<evidence type="ECO:0000256" key="2">
    <source>
        <dbReference type="ARBA" id="ARBA00022729"/>
    </source>
</evidence>
<dbReference type="Pfam" id="PF01607">
    <property type="entry name" value="CBM_14"/>
    <property type="match status" value="22"/>
</dbReference>
<keyword evidence="3" id="KW-0677">Repeat</keyword>
<gene>
    <name evidence="9" type="primary">LOC108014674</name>
</gene>
<evidence type="ECO:0000256" key="4">
    <source>
        <dbReference type="ARBA" id="ARBA00023157"/>
    </source>
</evidence>
<feature type="domain" description="Chitin-binding type-2" evidence="7">
    <location>
        <begin position="627"/>
        <end position="685"/>
    </location>
</feature>
<proteinExistence type="predicted"/>
<keyword evidence="5" id="KW-0325">Glycoprotein</keyword>
<feature type="chain" id="PRO_5046371962" description="Chitin-binding type-2 domain-containing protein" evidence="6">
    <location>
        <begin position="21"/>
        <end position="2256"/>
    </location>
</feature>
<evidence type="ECO:0000313" key="8">
    <source>
        <dbReference type="Proteomes" id="UP001652628"/>
    </source>
</evidence>
<dbReference type="Proteomes" id="UP001652628">
    <property type="component" value="Chromosome 3"/>
</dbReference>
<feature type="domain" description="Chitin-binding type-2" evidence="7">
    <location>
        <begin position="1827"/>
        <end position="1881"/>
    </location>
</feature>
<feature type="domain" description="Chitin-binding type-2" evidence="7">
    <location>
        <begin position="791"/>
        <end position="848"/>
    </location>
</feature>
<feature type="signal peptide" evidence="6">
    <location>
        <begin position="1"/>
        <end position="20"/>
    </location>
</feature>
<evidence type="ECO:0000256" key="1">
    <source>
        <dbReference type="ARBA" id="ARBA00022669"/>
    </source>
</evidence>
<sequence>MKVTLLAVVALTTVASFVGAADPECIYRKIRGLSPHWPKPLSCSTYYRCSSKNTVRTVTCPLGKEYNPKSGRCSRAGRGLCKLSLIAPLAETTNVCSLEVNGAYLAKSGYCAEFYICDEQTAYPQKCDAGSYFNNTQGACLPDTNSTCWQNLCVGKTSGVFLANEENCGSYYVCSDSEATLQTCPLGSFFNTTVAACTVDTGNKECWTNFCIGKTDGSAVADESNCSAFYVCSNNTATAQECPEGSHFEDTNWGCVPGDCTTESPTTTTEPCDEVTTTTTEPCDEVTTTTTAPCDEVTTTTTEPCDEVTTTTTAPCDEVTTTTTEPCDEVTTTTTEPCDEVTTTTTEPCDEVTTTTTEPCDEVTTTTTEPCDEVTTTTTEPCDEVTTTTTEPCDEVTTTTTEPCDVVTTTTTEPCDEVTTTTTEPCDEVTTEPPVSCDCGDIKNAEFIPDVDNCRKYFICSNGVLVAEDCGKGNLFNATLSVCEVDSKNECCVADCTDGEVKVDPQDCTKYFKCQSADWTSTPCAAGSYFNVTLQTCQVDKDNVCIEASTPTEPTVSTINQCKARDIPTSGKNCWSYKACIDGQWEDESCMADYYFNATLGICRPDTDNICPENRSSGSRQRRSVEDCTCEGGIAQGSIISHPTDCDKYLICENGELVEGLCGVGNIFKNCSGVCAPDTKATCWKCINKPNGYQMLNPTDCTSYLTCWNGLATEHSCGSGEWYNGNDECAIDIYGKCINPCSCTANGNVAHPICTDYFKCTDGVPQVVQCPAGEAFDSETGLCSATAECSAKSCATASDGTTYPVAGDASKFYVCLNKEPTIVACPANTAYDADLGFCKTVPSPYCDQTVCKTATEYSTYPSQSNDSSTFCLCENGGGYLKSCATGLFYDETTETCSFSGNCDPLICTGQSEYYVSTDYEDPNSFCLCRAGDPISVPCPRGYTFDSNELECVLISQPDPRCSCNACAGKTDFDTVSALDTTDGFCLCVDEVPKYVSCPDNSQYDNDLGYCTSTAEETTCAVNACDATTCETESDYNTFPVQSDPSGFCYCVNYCPIYRACGDNLEYNEKLGICTEPEDSCVVPKCNEEKCDVLAEYTPYEPNEGSDGFCYCEGGLPTFRLCPDGQEFDASLGICKKPVDGCVTTLCDVDKCSTLSDYVPFPVNGATEDSDSFCYCEDGDVVLTQCSAEMVYLADQGRCGVVAASECICEAGQCGSSSDYYSYPALSTVDGFCLCVAGTPVFKDCPEGNTYNTAVGACLSPSSKIAEASLCDASRCHSRAVLASTFAAANTSSGYCSCQDVGVSTFTSCADEHVYEESVGSCVLEACDYTYCLNKVASETFEAKNTTDGFCSCNGVATFQHCETGHVFDKVQGICLLKDTMAMISCNLKECLKRSQFEPFAAENTRSGFCSCDDQERISVTYHPCAEGHLFAPELGVCKDHDIQKRSLEAEENICYMDEMRSVPANCSQYEVCIDGHWRRRTCSDQRYYNPEQQRCLEPRDDLVCAYARVSNLPPCSNISESRTVVAKSGNCLQYFRCSGGKWRLRNCPKQHYYSPSIGSCLPLPRGLEQERNQTMCGLARSKSVSNSSQDCQHLAVRPSLAGGCQSYLMCLDNSWWLHQCPLGMFFSREHNYCLPNDAGQCSQPAEQNATNCSNGDSRSLVGSCHSYELCAGGQWTRRRCQEREQFEPMLGCMPSDGSCHDNGMRRICQEGELRARFRDNCSQTFLYCEAEEWHLGSCLRGHSFASSLNKCQVQSQCHLQMRDLPSENRCLGQMDGLSVADPSDCTRFYLCLQQTPAILQNCVSGSFFDSSQGYCRPNDGSCQLAICSGLEDGKLVANPEDCRSYYSCSSQNGTRLIQCDEGQYFHSFLSICRMDYGQCRKASNDEDSGTATRLCSGLHGVRISHERYCNLYYACVKGLAIPVECPADHQFNPVLSTCEPESQAVQPCPNGQLEGNITHVYSCGNLQDGSFLANRTDCTRYFICAGGVATAQRCAAGTFFDSEQQLCLADDGSCPLVESDTDDDDSPNNQHVPPDPVVCEGKHGYIMPDPANCNNFYICVSGKLRHELCYTDYFFNATLQQCQAYEVLSNGDSITEKSVESRQVEIGGQEKAATTGICKDAPTTFAGICGVIGNGASVAEQGDCRRYTSCEDDEPVSQRCRNGESFDSLLGICRQSDGTCLMENGERVGVCNGKHGQLTRDADNCRGYFTCVHGQRIEGECAQGEWFNRLTNSCEVDVLQQCISSPVNVISGDSLG</sequence>
<accession>A0AB39ZII5</accession>
<dbReference type="Gene3D" id="2.170.140.10">
    <property type="entry name" value="Chitin binding domain"/>
    <property type="match status" value="15"/>
</dbReference>
<reference evidence="9" key="1">
    <citation type="submission" date="2025-08" db="UniProtKB">
        <authorList>
            <consortium name="RefSeq"/>
        </authorList>
    </citation>
    <scope>IDENTIFICATION</scope>
</reference>
<feature type="domain" description="Chitin-binding type-2" evidence="7">
    <location>
        <begin position="93"/>
        <end position="148"/>
    </location>
</feature>
<dbReference type="GeneID" id="108014674"/>
<organism evidence="8 9">
    <name type="scientific">Drosophila suzukii</name>
    <name type="common">Spotted-wing drosophila fruit fly</name>
    <dbReference type="NCBI Taxonomy" id="28584"/>
    <lineage>
        <taxon>Eukaryota</taxon>
        <taxon>Metazoa</taxon>
        <taxon>Ecdysozoa</taxon>
        <taxon>Arthropoda</taxon>
        <taxon>Hexapoda</taxon>
        <taxon>Insecta</taxon>
        <taxon>Pterygota</taxon>
        <taxon>Neoptera</taxon>
        <taxon>Endopterygota</taxon>
        <taxon>Diptera</taxon>
        <taxon>Brachycera</taxon>
        <taxon>Muscomorpha</taxon>
        <taxon>Ephydroidea</taxon>
        <taxon>Drosophilidae</taxon>
        <taxon>Drosophila</taxon>
        <taxon>Sophophora</taxon>
    </lineage>
</organism>
<feature type="domain" description="Chitin-binding type-2" evidence="7">
    <location>
        <begin position="559"/>
        <end position="613"/>
    </location>
</feature>
<evidence type="ECO:0000256" key="6">
    <source>
        <dbReference type="SAM" id="SignalP"/>
    </source>
</evidence>
<dbReference type="PANTHER" id="PTHR23301">
    <property type="entry name" value="CHITIN BINDING PERITROPHIN-A"/>
    <property type="match status" value="1"/>
</dbReference>
<feature type="domain" description="Chitin-binding type-2" evidence="7">
    <location>
        <begin position="1767"/>
        <end position="1824"/>
    </location>
</feature>
<evidence type="ECO:0000256" key="3">
    <source>
        <dbReference type="ARBA" id="ARBA00022737"/>
    </source>
</evidence>
<feature type="domain" description="Chitin-binding type-2" evidence="7">
    <location>
        <begin position="150"/>
        <end position="208"/>
    </location>
</feature>
<dbReference type="PROSITE" id="PS50940">
    <property type="entry name" value="CHIT_BIND_II"/>
    <property type="match status" value="23"/>
</dbReference>
<dbReference type="PANTHER" id="PTHR23301:SF0">
    <property type="entry name" value="CHITIN-BINDING TYPE-2 DOMAIN-CONTAINING PROTEIN-RELATED"/>
    <property type="match status" value="1"/>
</dbReference>
<feature type="domain" description="Chitin-binding type-2" evidence="7">
    <location>
        <begin position="436"/>
        <end position="491"/>
    </location>
</feature>
<feature type="domain" description="Chitin-binding type-2" evidence="7">
    <location>
        <begin position="211"/>
        <end position="255"/>
    </location>
</feature>
<feature type="domain" description="Chitin-binding type-2" evidence="7">
    <location>
        <begin position="2036"/>
        <end position="2082"/>
    </location>
</feature>
<protein>
    <recommendedName>
        <fullName evidence="7">Chitin-binding type-2 domain-containing protein</fullName>
    </recommendedName>
</protein>
<dbReference type="InterPro" id="IPR036508">
    <property type="entry name" value="Chitin-bd_dom_sf"/>
</dbReference>
<evidence type="ECO:0000313" key="9">
    <source>
        <dbReference type="RefSeq" id="XP_016936329.4"/>
    </source>
</evidence>
<feature type="domain" description="Chitin-binding type-2" evidence="7">
    <location>
        <begin position="2188"/>
        <end position="2244"/>
    </location>
</feature>
<feature type="domain" description="Chitin-binding type-2" evidence="7">
    <location>
        <begin position="1512"/>
        <end position="1560"/>
    </location>
</feature>
<feature type="domain" description="Chitin-binding type-2" evidence="7">
    <location>
        <begin position="22"/>
        <end position="83"/>
    </location>
</feature>
<dbReference type="GO" id="GO:0008061">
    <property type="term" value="F:chitin binding"/>
    <property type="evidence" value="ECO:0007669"/>
    <property type="project" value="UniProtKB-KW"/>
</dbReference>
<keyword evidence="4" id="KW-1015">Disulfide bond</keyword>
<dbReference type="GO" id="GO:0005576">
    <property type="term" value="C:extracellular region"/>
    <property type="evidence" value="ECO:0007669"/>
    <property type="project" value="InterPro"/>
</dbReference>
<feature type="domain" description="Chitin-binding type-2" evidence="7">
    <location>
        <begin position="1588"/>
        <end position="1643"/>
    </location>
</feature>
<keyword evidence="8" id="KW-1185">Reference proteome</keyword>
<feature type="domain" description="Chitin-binding type-2" evidence="7">
    <location>
        <begin position="1960"/>
        <end position="2016"/>
    </location>
</feature>
<feature type="domain" description="Chitin-binding type-2" evidence="7">
    <location>
        <begin position="1210"/>
        <end position="1272"/>
    </location>
</feature>
<name>A0AB39ZII5_DROSZ</name>
<feature type="domain" description="Chitin-binding type-2" evidence="7">
    <location>
        <begin position="686"/>
        <end position="737"/>
    </location>
</feature>
<keyword evidence="1" id="KW-0147">Chitin-binding</keyword>
<keyword evidence="2 6" id="KW-0732">Signal</keyword>
<evidence type="ECO:0000259" key="7">
    <source>
        <dbReference type="PROSITE" id="PS50940"/>
    </source>
</evidence>
<feature type="domain" description="Chitin-binding type-2" evidence="7">
    <location>
        <begin position="493"/>
        <end position="547"/>
    </location>
</feature>
<dbReference type="InterPro" id="IPR002557">
    <property type="entry name" value="Chitin-bd_dom"/>
</dbReference>
<evidence type="ECO:0000256" key="5">
    <source>
        <dbReference type="ARBA" id="ARBA00023180"/>
    </source>
</evidence>
<feature type="domain" description="Chitin-binding type-2" evidence="7">
    <location>
        <begin position="2126"/>
        <end position="2182"/>
    </location>
</feature>
<dbReference type="InterPro" id="IPR051940">
    <property type="entry name" value="Chitin_bind-dev_reg"/>
</dbReference>
<feature type="domain" description="Chitin-binding type-2" evidence="7">
    <location>
        <begin position="738"/>
        <end position="790"/>
    </location>
</feature>
<feature type="domain" description="Chitin-binding type-2" evidence="7">
    <location>
        <begin position="1451"/>
        <end position="1506"/>
    </location>
</feature>
<feature type="domain" description="Chitin-binding type-2" evidence="7">
    <location>
        <begin position="1892"/>
        <end position="1950"/>
    </location>
</feature>
<feature type="domain" description="Chitin-binding type-2" evidence="7">
    <location>
        <begin position="1705"/>
        <end position="1759"/>
    </location>
</feature>
<dbReference type="SUPFAM" id="SSF57625">
    <property type="entry name" value="Invertebrate chitin-binding proteins"/>
    <property type="match status" value="23"/>
</dbReference>